<dbReference type="Gene3D" id="1.10.357.40">
    <property type="entry name" value="YbiA-like"/>
    <property type="match status" value="1"/>
</dbReference>
<evidence type="ECO:0000313" key="2">
    <source>
        <dbReference type="EMBL" id="ETO28919.1"/>
    </source>
</evidence>
<sequence>MAQASKQPWAEDKNVRVTDKYVLFYSGEFSQFHRSEMIIDKAKFFCAEQYMMSAKAQLFKDQQSYEYIVNQCKTPPQCKNAGRKVKNFDETVWNKHREDIVFKGNYEKFKQNEKLRQLLFSYSVVENGDNKAVTMRTFVEAAPSDRIWGIGLAVNNEKAADEKNWDGLNLLGKCITRARDQLWTEQNSAEKK</sequence>
<dbReference type="Pfam" id="PF08719">
    <property type="entry name" value="NADAR"/>
    <property type="match status" value="1"/>
</dbReference>
<dbReference type="AlphaFoldDB" id="X6NT60"/>
<dbReference type="NCBIfam" id="TIGR02464">
    <property type="entry name" value="ribofla_fusion"/>
    <property type="match status" value="1"/>
</dbReference>
<dbReference type="EMBL" id="ASPP01006387">
    <property type="protein sequence ID" value="ETO28919.1"/>
    <property type="molecule type" value="Genomic_DNA"/>
</dbReference>
<protein>
    <recommendedName>
        <fullName evidence="1">NADAR domain-containing protein</fullName>
    </recommendedName>
</protein>
<gene>
    <name evidence="2" type="ORF">RFI_08210</name>
</gene>
<dbReference type="CDD" id="cd15457">
    <property type="entry name" value="NADAR"/>
    <property type="match status" value="1"/>
</dbReference>
<dbReference type="Proteomes" id="UP000023152">
    <property type="component" value="Unassembled WGS sequence"/>
</dbReference>
<accession>X6NT60</accession>
<dbReference type="SUPFAM" id="SSF143990">
    <property type="entry name" value="YbiA-like"/>
    <property type="match status" value="1"/>
</dbReference>
<dbReference type="OMA" id="AEHWMMF"/>
<proteinExistence type="predicted"/>
<organism evidence="2 3">
    <name type="scientific">Reticulomyxa filosa</name>
    <dbReference type="NCBI Taxonomy" id="46433"/>
    <lineage>
        <taxon>Eukaryota</taxon>
        <taxon>Sar</taxon>
        <taxon>Rhizaria</taxon>
        <taxon>Retaria</taxon>
        <taxon>Foraminifera</taxon>
        <taxon>Monothalamids</taxon>
        <taxon>Reticulomyxidae</taxon>
        <taxon>Reticulomyxa</taxon>
    </lineage>
</organism>
<keyword evidence="3" id="KW-1185">Reference proteome</keyword>
<feature type="domain" description="NADAR" evidence="1">
    <location>
        <begin position="27"/>
        <end position="183"/>
    </location>
</feature>
<reference evidence="2 3" key="1">
    <citation type="journal article" date="2013" name="Curr. Biol.">
        <title>The Genome of the Foraminiferan Reticulomyxa filosa.</title>
        <authorList>
            <person name="Glockner G."/>
            <person name="Hulsmann N."/>
            <person name="Schleicher M."/>
            <person name="Noegel A.A."/>
            <person name="Eichinger L."/>
            <person name="Gallinger C."/>
            <person name="Pawlowski J."/>
            <person name="Sierra R."/>
            <person name="Euteneuer U."/>
            <person name="Pillet L."/>
            <person name="Moustafa A."/>
            <person name="Platzer M."/>
            <person name="Groth M."/>
            <person name="Szafranski K."/>
            <person name="Schliwa M."/>
        </authorList>
    </citation>
    <scope>NUCLEOTIDE SEQUENCE [LARGE SCALE GENOMIC DNA]</scope>
</reference>
<name>X6NT60_RETFI</name>
<dbReference type="OrthoDB" id="206452at2759"/>
<dbReference type="InterPro" id="IPR037238">
    <property type="entry name" value="YbiA-like_sf"/>
</dbReference>
<evidence type="ECO:0000313" key="3">
    <source>
        <dbReference type="Proteomes" id="UP000023152"/>
    </source>
</evidence>
<dbReference type="InterPro" id="IPR012816">
    <property type="entry name" value="NADAR"/>
</dbReference>
<comment type="caution">
    <text evidence="2">The sequence shown here is derived from an EMBL/GenBank/DDBJ whole genome shotgun (WGS) entry which is preliminary data.</text>
</comment>
<evidence type="ECO:0000259" key="1">
    <source>
        <dbReference type="Pfam" id="PF08719"/>
    </source>
</evidence>